<dbReference type="PANTHER" id="PTHR44591">
    <property type="entry name" value="STRESS RESPONSE REGULATOR PROTEIN 1"/>
    <property type="match status" value="1"/>
</dbReference>
<protein>
    <submittedName>
        <fullName evidence="4">Response regulator</fullName>
    </submittedName>
</protein>
<evidence type="ECO:0000313" key="4">
    <source>
        <dbReference type="EMBL" id="RUQ75036.1"/>
    </source>
</evidence>
<feature type="domain" description="Response regulatory" evidence="3">
    <location>
        <begin position="23"/>
        <end position="142"/>
    </location>
</feature>
<dbReference type="PANTHER" id="PTHR44591:SF3">
    <property type="entry name" value="RESPONSE REGULATORY DOMAIN-CONTAINING PROTEIN"/>
    <property type="match status" value="1"/>
</dbReference>
<dbReference type="AlphaFoldDB" id="A0A433JDP6"/>
<evidence type="ECO:0000256" key="2">
    <source>
        <dbReference type="PROSITE-ProRule" id="PRU00169"/>
    </source>
</evidence>
<reference evidence="4 5" key="1">
    <citation type="submission" date="2018-12" db="EMBL/GenBank/DDBJ databases">
        <authorList>
            <person name="Yang Y."/>
        </authorList>
    </citation>
    <scope>NUCLEOTIDE SEQUENCE [LARGE SCALE GENOMIC DNA]</scope>
    <source>
        <strain evidence="4 5">GSF71</strain>
    </source>
</reference>
<dbReference type="SMART" id="SM00448">
    <property type="entry name" value="REC"/>
    <property type="match status" value="1"/>
</dbReference>
<dbReference type="InterPro" id="IPR011006">
    <property type="entry name" value="CheY-like_superfamily"/>
</dbReference>
<gene>
    <name evidence="4" type="ORF">EJ913_04020</name>
</gene>
<feature type="modified residue" description="4-aspartylphosphate" evidence="2">
    <location>
        <position position="73"/>
    </location>
</feature>
<comment type="caution">
    <text evidence="4">The sequence shown here is derived from an EMBL/GenBank/DDBJ whole genome shotgun (WGS) entry which is preliminary data.</text>
</comment>
<evidence type="ECO:0000313" key="5">
    <source>
        <dbReference type="Proteomes" id="UP000280346"/>
    </source>
</evidence>
<dbReference type="GO" id="GO:0000160">
    <property type="term" value="P:phosphorelay signal transduction system"/>
    <property type="evidence" value="ECO:0007669"/>
    <property type="project" value="InterPro"/>
</dbReference>
<dbReference type="Gene3D" id="3.40.50.2300">
    <property type="match status" value="1"/>
</dbReference>
<dbReference type="PROSITE" id="PS50110">
    <property type="entry name" value="RESPONSE_REGULATORY"/>
    <property type="match status" value="1"/>
</dbReference>
<dbReference type="Pfam" id="PF00072">
    <property type="entry name" value="Response_reg"/>
    <property type="match status" value="1"/>
</dbReference>
<accession>A0A433JDP6</accession>
<dbReference type="SUPFAM" id="SSF52172">
    <property type="entry name" value="CheY-like"/>
    <property type="match status" value="1"/>
</dbReference>
<keyword evidence="5" id="KW-1185">Reference proteome</keyword>
<dbReference type="InterPro" id="IPR050595">
    <property type="entry name" value="Bact_response_regulator"/>
</dbReference>
<dbReference type="OrthoDB" id="9786548at2"/>
<evidence type="ECO:0000259" key="3">
    <source>
        <dbReference type="PROSITE" id="PS50110"/>
    </source>
</evidence>
<dbReference type="EMBL" id="RZIJ01000002">
    <property type="protein sequence ID" value="RUQ75036.1"/>
    <property type="molecule type" value="Genomic_DNA"/>
</dbReference>
<sequence length="148" mass="15791">MAVVPPWTRTKAMTTDEGFHGVSVLVVEDEAFTRMVLVRMLSGLGVTTVHQAGDGGEGLAAVAAHAPDLILCDVEMQPMDGFAFLRALRGGENRRHAGLPVVFMTSRADEDRLAEARACGADAILAKPATPDTLRRALRERLAARVVG</sequence>
<name>A0A433JDP6_9PROT</name>
<evidence type="ECO:0000256" key="1">
    <source>
        <dbReference type="ARBA" id="ARBA00022553"/>
    </source>
</evidence>
<dbReference type="Proteomes" id="UP000280346">
    <property type="component" value="Unassembled WGS sequence"/>
</dbReference>
<dbReference type="CDD" id="cd00156">
    <property type="entry name" value="REC"/>
    <property type="match status" value="1"/>
</dbReference>
<proteinExistence type="predicted"/>
<dbReference type="InterPro" id="IPR001789">
    <property type="entry name" value="Sig_transdc_resp-reg_receiver"/>
</dbReference>
<keyword evidence="1 2" id="KW-0597">Phosphoprotein</keyword>
<organism evidence="4 5">
    <name type="scientific">Azospirillum doebereinerae</name>
    <dbReference type="NCBI Taxonomy" id="92933"/>
    <lineage>
        <taxon>Bacteria</taxon>
        <taxon>Pseudomonadati</taxon>
        <taxon>Pseudomonadota</taxon>
        <taxon>Alphaproteobacteria</taxon>
        <taxon>Rhodospirillales</taxon>
        <taxon>Azospirillaceae</taxon>
        <taxon>Azospirillum</taxon>
    </lineage>
</organism>